<dbReference type="EMBL" id="JAUHJS010000001">
    <property type="protein sequence ID" value="MDN4164227.1"/>
    <property type="molecule type" value="Genomic_DNA"/>
</dbReference>
<proteinExistence type="predicted"/>
<feature type="transmembrane region" description="Helical" evidence="1">
    <location>
        <begin position="12"/>
        <end position="35"/>
    </location>
</feature>
<dbReference type="Proteomes" id="UP001168552">
    <property type="component" value="Unassembled WGS sequence"/>
</dbReference>
<organism evidence="2 3">
    <name type="scientific">Shiella aurantiaca</name>
    <dbReference type="NCBI Taxonomy" id="3058365"/>
    <lineage>
        <taxon>Bacteria</taxon>
        <taxon>Pseudomonadati</taxon>
        <taxon>Bacteroidota</taxon>
        <taxon>Cytophagia</taxon>
        <taxon>Cytophagales</taxon>
        <taxon>Shiellaceae</taxon>
        <taxon>Shiella</taxon>
    </lineage>
</organism>
<keyword evidence="1" id="KW-0472">Membrane</keyword>
<evidence type="ECO:0000313" key="2">
    <source>
        <dbReference type="EMBL" id="MDN4164227.1"/>
    </source>
</evidence>
<feature type="transmembrane region" description="Helical" evidence="1">
    <location>
        <begin position="47"/>
        <end position="64"/>
    </location>
</feature>
<evidence type="ECO:0000256" key="1">
    <source>
        <dbReference type="SAM" id="Phobius"/>
    </source>
</evidence>
<protein>
    <recommendedName>
        <fullName evidence="4">DUF4956 domain-containing protein</fullName>
    </recommendedName>
</protein>
<reference evidence="2" key="1">
    <citation type="submission" date="2023-06" db="EMBL/GenBank/DDBJ databases">
        <title>Cytophagales bacterium Strain LB-30, isolated from soil.</title>
        <authorList>
            <person name="Liu B."/>
        </authorList>
    </citation>
    <scope>NUCLEOTIDE SEQUENCE</scope>
    <source>
        <strain evidence="2">LB-30</strain>
    </source>
</reference>
<keyword evidence="3" id="KW-1185">Reference proteome</keyword>
<evidence type="ECO:0000313" key="3">
    <source>
        <dbReference type="Proteomes" id="UP001168552"/>
    </source>
</evidence>
<feature type="transmembrane region" description="Helical" evidence="1">
    <location>
        <begin position="103"/>
        <end position="129"/>
    </location>
</feature>
<dbReference type="RefSeq" id="WP_320002753.1">
    <property type="nucleotide sequence ID" value="NZ_JAUHJS010000001.1"/>
</dbReference>
<gene>
    <name evidence="2" type="ORF">QWY31_01875</name>
</gene>
<sequence>MDFFSCDFACLSSLLGSVGMATSVGVVILASIKLVKDRKLSFSRKGLYASPFLILFLFSAQTSGTLPAAVLLSAFFGLFYLLERVSLFFVADCEEDISSVSKFCLLISTTIAAYLGLAVAAFLVAWAIYSL</sequence>
<keyword evidence="1" id="KW-1133">Transmembrane helix</keyword>
<comment type="caution">
    <text evidence="2">The sequence shown here is derived from an EMBL/GenBank/DDBJ whole genome shotgun (WGS) entry which is preliminary data.</text>
</comment>
<keyword evidence="1" id="KW-0812">Transmembrane</keyword>
<evidence type="ECO:0008006" key="4">
    <source>
        <dbReference type="Google" id="ProtNLM"/>
    </source>
</evidence>
<name>A0ABT8F1A7_9BACT</name>
<accession>A0ABT8F1A7</accession>